<accession>A0A2N3QNK0</accession>
<proteinExistence type="predicted"/>
<comment type="caution">
    <text evidence="2">The sequence shown here is derived from an EMBL/GenBank/DDBJ whole genome shotgun (WGS) entry which is preliminary data.</text>
</comment>
<protein>
    <submittedName>
        <fullName evidence="2">Uncharacterized protein</fullName>
    </submittedName>
</protein>
<name>A0A2N3QNK0_9BIFI</name>
<keyword evidence="1" id="KW-0812">Transmembrane</keyword>
<gene>
    <name evidence="2" type="ORF">CQR45_1734</name>
</gene>
<feature type="transmembrane region" description="Helical" evidence="1">
    <location>
        <begin position="56"/>
        <end position="76"/>
    </location>
</feature>
<organism evidence="2 3">
    <name type="scientific">Bifidobacterium pseudolongum subsp. globosum</name>
    <dbReference type="NCBI Taxonomy" id="1690"/>
    <lineage>
        <taxon>Bacteria</taxon>
        <taxon>Bacillati</taxon>
        <taxon>Actinomycetota</taxon>
        <taxon>Actinomycetes</taxon>
        <taxon>Bifidobacteriales</taxon>
        <taxon>Bifidobacteriaceae</taxon>
        <taxon>Bifidobacterium</taxon>
    </lineage>
</organism>
<evidence type="ECO:0000313" key="2">
    <source>
        <dbReference type="EMBL" id="PKU93204.1"/>
    </source>
</evidence>
<dbReference type="EMBL" id="PCHA01000037">
    <property type="protein sequence ID" value="PKU93204.1"/>
    <property type="molecule type" value="Genomic_DNA"/>
</dbReference>
<sequence>MTAPQSTEQLTQMGMDGWHVFMAWIFTPTGATLTLLLIALGVATSVMRLAGRSIRFLLAATKVAATLLVIWIVGGILEAWGVPVRESIATIGSWIPSLIQAACGFLKRLFETAG</sequence>
<dbReference type="AlphaFoldDB" id="A0A2N3QNK0"/>
<keyword evidence="1" id="KW-1133">Transmembrane helix</keyword>
<evidence type="ECO:0000313" key="3">
    <source>
        <dbReference type="Proteomes" id="UP000233722"/>
    </source>
</evidence>
<keyword evidence="1" id="KW-0472">Membrane</keyword>
<reference evidence="2 3" key="1">
    <citation type="submission" date="2017-10" db="EMBL/GenBank/DDBJ databases">
        <title>Bifidobacterium genomics.</title>
        <authorList>
            <person name="Lugli G.A."/>
            <person name="Milani C."/>
            <person name="Mancabelli L."/>
        </authorList>
    </citation>
    <scope>NUCLEOTIDE SEQUENCE [LARGE SCALE GENOMIC DNA]</scope>
    <source>
        <strain evidence="2 3">1747B</strain>
    </source>
</reference>
<feature type="transmembrane region" description="Helical" evidence="1">
    <location>
        <begin position="20"/>
        <end position="44"/>
    </location>
</feature>
<feature type="transmembrane region" description="Helical" evidence="1">
    <location>
        <begin position="88"/>
        <end position="106"/>
    </location>
</feature>
<evidence type="ECO:0000256" key="1">
    <source>
        <dbReference type="SAM" id="Phobius"/>
    </source>
</evidence>
<dbReference type="RefSeq" id="WP_129854991.1">
    <property type="nucleotide sequence ID" value="NZ_PCHA01000037.1"/>
</dbReference>
<dbReference type="Proteomes" id="UP000233722">
    <property type="component" value="Unassembled WGS sequence"/>
</dbReference>